<name>A0A4R5KA39_9BACL</name>
<dbReference type="CDD" id="cd00093">
    <property type="entry name" value="HTH_XRE"/>
    <property type="match status" value="1"/>
</dbReference>
<dbReference type="SUPFAM" id="SSF47413">
    <property type="entry name" value="lambda repressor-like DNA-binding domains"/>
    <property type="match status" value="1"/>
</dbReference>
<dbReference type="EMBL" id="SMRT01000025">
    <property type="protein sequence ID" value="TDF91702.1"/>
    <property type="molecule type" value="Genomic_DNA"/>
</dbReference>
<dbReference type="InterPro" id="IPR010982">
    <property type="entry name" value="Lambda_DNA-bd_dom_sf"/>
</dbReference>
<dbReference type="PROSITE" id="PS50943">
    <property type="entry name" value="HTH_CROC1"/>
    <property type="match status" value="1"/>
</dbReference>
<comment type="caution">
    <text evidence="2">The sequence shown here is derived from an EMBL/GenBank/DDBJ whole genome shotgun (WGS) entry which is preliminary data.</text>
</comment>
<dbReference type="InterPro" id="IPR001387">
    <property type="entry name" value="Cro/C1-type_HTH"/>
</dbReference>
<evidence type="ECO:0000313" key="2">
    <source>
        <dbReference type="EMBL" id="TDF91702.1"/>
    </source>
</evidence>
<dbReference type="Pfam" id="PF01381">
    <property type="entry name" value="HTH_3"/>
    <property type="match status" value="1"/>
</dbReference>
<dbReference type="Gene3D" id="1.10.260.40">
    <property type="entry name" value="lambda repressor-like DNA-binding domains"/>
    <property type="match status" value="1"/>
</dbReference>
<reference evidence="2 3" key="1">
    <citation type="submission" date="2019-03" db="EMBL/GenBank/DDBJ databases">
        <title>This is whole genome sequence of Paenibacillus sp MS74 strain.</title>
        <authorList>
            <person name="Trinh H.N."/>
        </authorList>
    </citation>
    <scope>NUCLEOTIDE SEQUENCE [LARGE SCALE GENOMIC DNA]</scope>
    <source>
        <strain evidence="2 3">MS74</strain>
    </source>
</reference>
<keyword evidence="3" id="KW-1185">Reference proteome</keyword>
<gene>
    <name evidence="2" type="ORF">E1757_31675</name>
</gene>
<dbReference type="GO" id="GO:0003677">
    <property type="term" value="F:DNA binding"/>
    <property type="evidence" value="ECO:0007669"/>
    <property type="project" value="InterPro"/>
</dbReference>
<dbReference type="AlphaFoldDB" id="A0A4R5KA39"/>
<dbReference type="SMART" id="SM00530">
    <property type="entry name" value="HTH_XRE"/>
    <property type="match status" value="1"/>
</dbReference>
<organism evidence="2 3">
    <name type="scientific">Paenibacillus piri</name>
    <dbReference type="NCBI Taxonomy" id="2547395"/>
    <lineage>
        <taxon>Bacteria</taxon>
        <taxon>Bacillati</taxon>
        <taxon>Bacillota</taxon>
        <taxon>Bacilli</taxon>
        <taxon>Bacillales</taxon>
        <taxon>Paenibacillaceae</taxon>
        <taxon>Paenibacillus</taxon>
    </lineage>
</organism>
<sequence>MNFQLNDFTFDLRASLAPFNHIWVGSGYSTVAPLANTVAGVKGLFSPPFAARDVQMLLNIEACSSRKQSMTYIETIGSRIRIIRKLNKINQVDFSNRIGISQATLSELEQDKYKPLVDTVLSNVMGFGTKVEWLLVGEKNSGALS</sequence>
<evidence type="ECO:0000259" key="1">
    <source>
        <dbReference type="PROSITE" id="PS50943"/>
    </source>
</evidence>
<dbReference type="RefSeq" id="WP_133235845.1">
    <property type="nucleotide sequence ID" value="NZ_SMRT01000025.1"/>
</dbReference>
<protein>
    <submittedName>
        <fullName evidence="2">XRE family transcriptional regulator</fullName>
    </submittedName>
</protein>
<accession>A0A4R5KA39</accession>
<proteinExistence type="predicted"/>
<evidence type="ECO:0000313" key="3">
    <source>
        <dbReference type="Proteomes" id="UP000295636"/>
    </source>
</evidence>
<dbReference type="OrthoDB" id="2003870at2"/>
<feature type="domain" description="HTH cro/C1-type" evidence="1">
    <location>
        <begin position="80"/>
        <end position="134"/>
    </location>
</feature>
<dbReference type="Proteomes" id="UP000295636">
    <property type="component" value="Unassembled WGS sequence"/>
</dbReference>